<dbReference type="InterPro" id="IPR001012">
    <property type="entry name" value="UBX_dom"/>
</dbReference>
<dbReference type="Proteomes" id="UP000626092">
    <property type="component" value="Unassembled WGS sequence"/>
</dbReference>
<dbReference type="Pfam" id="PF00789">
    <property type="entry name" value="UBX"/>
    <property type="match status" value="1"/>
</dbReference>
<dbReference type="SUPFAM" id="SSF54236">
    <property type="entry name" value="Ubiquitin-like"/>
    <property type="match status" value="1"/>
</dbReference>
<dbReference type="InterPro" id="IPR009003">
    <property type="entry name" value="Peptidase_S1_PA"/>
</dbReference>
<evidence type="ECO:0000259" key="4">
    <source>
        <dbReference type="PROSITE" id="PS50033"/>
    </source>
</evidence>
<protein>
    <recommendedName>
        <fullName evidence="4">UBX domain-containing protein</fullName>
    </recommendedName>
</protein>
<feature type="domain" description="UBX" evidence="4">
    <location>
        <begin position="532"/>
        <end position="567"/>
    </location>
</feature>
<keyword evidence="3" id="KW-1133">Transmembrane helix</keyword>
<keyword evidence="2" id="KW-0833">Ubl conjugation pathway</keyword>
<keyword evidence="3" id="KW-0472">Membrane</keyword>
<evidence type="ECO:0000256" key="1">
    <source>
        <dbReference type="ARBA" id="ARBA00010541"/>
    </source>
</evidence>
<evidence type="ECO:0000256" key="3">
    <source>
        <dbReference type="SAM" id="Phobius"/>
    </source>
</evidence>
<sequence length="656" mass="73190">MNSRPQNATALTLDRWLQNACWQWNSLPKCPITTDLVSHIRAIGKKQISKGTSISLAITSPLLESLSWPWRTLREMIAHPSYVSLDPIQYGKIPSLFSRIGSVPSEDISKGVSGEVGDGANTSHGFLVLTALPMLLQGLVLLWSIYQFRGVRYVEFIMRSLRCLLRNQDFRLVYFLLSDIYGLAMGKSDGSGTIIDSDGTNLTCAHAVVDFKGLRSPSEGKVDVTLQDGRTFEGTVLNADLHSDIAIVKINSKTPLPMAQLGSSSKLRPGDWVVAMGCPLSLQNTVTAGIVSCVDRNSSDLGLGGMRREYLQTDCAINGKHVHCFKDALPLFHRERSEATALVKDRPVEERKRILEAMNVPLRHVKPNHEVGQLIEGERLGSWEIKGKDEDDLYLTPWGTVPFEATNLYSIREKLTDAAKNLDIWTGLAGMRQGFDRMENWGDLNAAINAHFTGDRNIGPDFTSSSPIVHTREKLGRFPLSNDIEEEMIRAAVEASISDGGKGYLDLQIQSLLDDAELEEVFSWSLKEPTSDDKNQITIQVRMPDGSHNDRQFLKSDKLQSIFDFIDVGGWFKPCSHILGEFEFLDMPLSYVHESILDVVMKERTEQCLPSPTVLLLLKFQVRPYTQRAFSDGETALALNELGFTSKEEVIFLELI</sequence>
<dbReference type="PROSITE" id="PS50033">
    <property type="entry name" value="UBX"/>
    <property type="match status" value="1"/>
</dbReference>
<evidence type="ECO:0000256" key="2">
    <source>
        <dbReference type="ARBA" id="ARBA00022786"/>
    </source>
</evidence>
<organism evidence="5 6">
    <name type="scientific">Rhododendron simsii</name>
    <name type="common">Sims's rhododendron</name>
    <dbReference type="NCBI Taxonomy" id="118357"/>
    <lineage>
        <taxon>Eukaryota</taxon>
        <taxon>Viridiplantae</taxon>
        <taxon>Streptophyta</taxon>
        <taxon>Embryophyta</taxon>
        <taxon>Tracheophyta</taxon>
        <taxon>Spermatophyta</taxon>
        <taxon>Magnoliopsida</taxon>
        <taxon>eudicotyledons</taxon>
        <taxon>Gunneridae</taxon>
        <taxon>Pentapetalae</taxon>
        <taxon>asterids</taxon>
        <taxon>Ericales</taxon>
        <taxon>Ericaceae</taxon>
        <taxon>Ericoideae</taxon>
        <taxon>Rhodoreae</taxon>
        <taxon>Rhododendron</taxon>
    </lineage>
</organism>
<comment type="similarity">
    <text evidence="1">Belongs to the peptidase S1C family.</text>
</comment>
<keyword evidence="6" id="KW-1185">Reference proteome</keyword>
<feature type="transmembrane region" description="Helical" evidence="3">
    <location>
        <begin position="126"/>
        <end position="146"/>
    </location>
</feature>
<evidence type="ECO:0000313" key="6">
    <source>
        <dbReference type="Proteomes" id="UP000626092"/>
    </source>
</evidence>
<dbReference type="PANTHER" id="PTHR22939:SF125">
    <property type="entry name" value="PROTEASE DO-LIKE 14-RELATED"/>
    <property type="match status" value="1"/>
</dbReference>
<dbReference type="PRINTS" id="PR00834">
    <property type="entry name" value="PROTEASES2C"/>
</dbReference>
<dbReference type="PANTHER" id="PTHR22939">
    <property type="entry name" value="SERINE PROTEASE FAMILY S1C HTRA-RELATED"/>
    <property type="match status" value="1"/>
</dbReference>
<dbReference type="SUPFAM" id="SSF50494">
    <property type="entry name" value="Trypsin-like serine proteases"/>
    <property type="match status" value="1"/>
</dbReference>
<comment type="caution">
    <text evidence="5">The sequence shown here is derived from an EMBL/GenBank/DDBJ whole genome shotgun (WGS) entry which is preliminary data.</text>
</comment>
<dbReference type="GO" id="GO:0006508">
    <property type="term" value="P:proteolysis"/>
    <property type="evidence" value="ECO:0007669"/>
    <property type="project" value="InterPro"/>
</dbReference>
<dbReference type="InterPro" id="IPR001940">
    <property type="entry name" value="Peptidase_S1C"/>
</dbReference>
<dbReference type="AlphaFoldDB" id="A0A834GP96"/>
<dbReference type="OrthoDB" id="4217619at2759"/>
<keyword evidence="3" id="KW-0812">Transmembrane</keyword>
<dbReference type="GO" id="GO:0004252">
    <property type="term" value="F:serine-type endopeptidase activity"/>
    <property type="evidence" value="ECO:0007669"/>
    <property type="project" value="InterPro"/>
</dbReference>
<proteinExistence type="inferred from homology"/>
<reference evidence="5" key="1">
    <citation type="submission" date="2019-11" db="EMBL/GenBank/DDBJ databases">
        <authorList>
            <person name="Liu Y."/>
            <person name="Hou J."/>
            <person name="Li T.-Q."/>
            <person name="Guan C.-H."/>
            <person name="Wu X."/>
            <person name="Wu H.-Z."/>
            <person name="Ling F."/>
            <person name="Zhang R."/>
            <person name="Shi X.-G."/>
            <person name="Ren J.-P."/>
            <person name="Chen E.-F."/>
            <person name="Sun J.-M."/>
        </authorList>
    </citation>
    <scope>NUCLEOTIDE SEQUENCE</scope>
    <source>
        <strain evidence="5">Adult_tree_wgs_1</strain>
        <tissue evidence="5">Leaves</tissue>
    </source>
</reference>
<dbReference type="InterPro" id="IPR029071">
    <property type="entry name" value="Ubiquitin-like_domsf"/>
</dbReference>
<dbReference type="EMBL" id="WJXA01000007">
    <property type="protein sequence ID" value="KAF7137172.1"/>
    <property type="molecule type" value="Genomic_DNA"/>
</dbReference>
<accession>A0A834GP96</accession>
<dbReference type="Pfam" id="PF13365">
    <property type="entry name" value="Trypsin_2"/>
    <property type="match status" value="1"/>
</dbReference>
<gene>
    <name evidence="5" type="ORF">RHSIM_Rhsim07G0186800</name>
</gene>
<dbReference type="SMART" id="SM00166">
    <property type="entry name" value="UBX"/>
    <property type="match status" value="1"/>
</dbReference>
<dbReference type="Gene3D" id="2.40.10.120">
    <property type="match status" value="1"/>
</dbReference>
<dbReference type="Gene3D" id="3.10.20.90">
    <property type="entry name" value="Phosphatidylinositol 3-kinase Catalytic Subunit, Chain A, domain 1"/>
    <property type="match status" value="1"/>
</dbReference>
<evidence type="ECO:0000313" key="5">
    <source>
        <dbReference type="EMBL" id="KAF7137172.1"/>
    </source>
</evidence>
<name>A0A834GP96_RHOSS</name>